<evidence type="ECO:0000256" key="2">
    <source>
        <dbReference type="ARBA" id="ARBA00022840"/>
    </source>
</evidence>
<dbReference type="InterPro" id="IPR011856">
    <property type="entry name" value="tRNA_endonuc-like_dom_sf"/>
</dbReference>
<dbReference type="Proteomes" id="UP000478546">
    <property type="component" value="Unassembled WGS sequence"/>
</dbReference>
<name>A0A6B2GZW1_9BACT</name>
<accession>A0A6B2GZW1</accession>
<dbReference type="InterPro" id="IPR005144">
    <property type="entry name" value="ATP-cone_dom"/>
</dbReference>
<dbReference type="RefSeq" id="WP_162345633.1">
    <property type="nucleotide sequence ID" value="NZ_JAAEAA010000006.1"/>
</dbReference>
<evidence type="ECO:0000313" key="5">
    <source>
        <dbReference type="EMBL" id="NDK55583.1"/>
    </source>
</evidence>
<dbReference type="EMBL" id="JAAEAA010000006">
    <property type="protein sequence ID" value="NDK55583.1"/>
    <property type="molecule type" value="Genomic_DNA"/>
</dbReference>
<sequence>MAQSGEKLAVTKSSGEKAAFSIRKLSSSLRRAGADARMVQDVLAALEPSLYEGISTKKIYRKAFSILKKLSRPIAARYSLKQGIMQLGPSGFPFEKFVAEILKTQGYATQIGVFVDGHCVRHEIDVMAIKDGNTHMIECKFHNLAGTKSDVKIPMYIHSRFKDVEQVQVAENEFTTRFHKSWVVTNTRFTDDAIRYGTCMGMHLMGWDFPAKSSLKDFVNSYDLYPLTCLTTLTHAEKQQLLNNEFVLCRELLDNRQLLVKAGLKQHRIDSIMQEARNLCSYSYRRTSQDL</sequence>
<dbReference type="InterPro" id="IPR007560">
    <property type="entry name" value="Restrct_endonuc_IV_Mrr"/>
</dbReference>
<keyword evidence="2 3" id="KW-0067">ATP-binding</keyword>
<evidence type="ECO:0000259" key="4">
    <source>
        <dbReference type="PROSITE" id="PS51161"/>
    </source>
</evidence>
<evidence type="ECO:0000256" key="3">
    <source>
        <dbReference type="PROSITE-ProRule" id="PRU00492"/>
    </source>
</evidence>
<keyword evidence="1 3" id="KW-0547">Nucleotide-binding</keyword>
<dbReference type="Gene3D" id="3.40.1350.10">
    <property type="match status" value="1"/>
</dbReference>
<reference evidence="5 6" key="1">
    <citation type="submission" date="2020-01" db="EMBL/GenBank/DDBJ databases">
        <authorList>
            <person name="Kim M.K."/>
        </authorList>
    </citation>
    <scope>NUCLEOTIDE SEQUENCE [LARGE SCALE GENOMIC DNA]</scope>
    <source>
        <strain evidence="5 6">BT213</strain>
    </source>
</reference>
<dbReference type="AlphaFoldDB" id="A0A6B2GZW1"/>
<proteinExistence type="predicted"/>
<gene>
    <name evidence="5" type="ORF">GWO68_06635</name>
</gene>
<dbReference type="SUPFAM" id="SSF52980">
    <property type="entry name" value="Restriction endonuclease-like"/>
    <property type="match status" value="1"/>
</dbReference>
<dbReference type="InterPro" id="IPR011335">
    <property type="entry name" value="Restrct_endonuc-II-like"/>
</dbReference>
<evidence type="ECO:0000313" key="6">
    <source>
        <dbReference type="Proteomes" id="UP000478546"/>
    </source>
</evidence>
<dbReference type="CDD" id="cd22308">
    <property type="entry name" value="Af1548-like"/>
    <property type="match status" value="1"/>
</dbReference>
<dbReference type="GO" id="GO:0004519">
    <property type="term" value="F:endonuclease activity"/>
    <property type="evidence" value="ECO:0007669"/>
    <property type="project" value="InterPro"/>
</dbReference>
<protein>
    <submittedName>
        <fullName evidence="5">ATPase</fullName>
    </submittedName>
</protein>
<dbReference type="GO" id="GO:0003677">
    <property type="term" value="F:DNA binding"/>
    <property type="evidence" value="ECO:0007669"/>
    <property type="project" value="InterPro"/>
</dbReference>
<keyword evidence="6" id="KW-1185">Reference proteome</keyword>
<organism evidence="5 6">
    <name type="scientific">Pontibacter fetidus</name>
    <dbReference type="NCBI Taxonomy" id="2700082"/>
    <lineage>
        <taxon>Bacteria</taxon>
        <taxon>Pseudomonadati</taxon>
        <taxon>Bacteroidota</taxon>
        <taxon>Cytophagia</taxon>
        <taxon>Cytophagales</taxon>
        <taxon>Hymenobacteraceae</taxon>
        <taxon>Pontibacter</taxon>
    </lineage>
</organism>
<dbReference type="PROSITE" id="PS51161">
    <property type="entry name" value="ATP_CONE"/>
    <property type="match status" value="1"/>
</dbReference>
<dbReference type="GO" id="GO:0009307">
    <property type="term" value="P:DNA restriction-modification system"/>
    <property type="evidence" value="ECO:0007669"/>
    <property type="project" value="InterPro"/>
</dbReference>
<evidence type="ECO:0000256" key="1">
    <source>
        <dbReference type="ARBA" id="ARBA00022741"/>
    </source>
</evidence>
<comment type="caution">
    <text evidence="5">The sequence shown here is derived from an EMBL/GenBank/DDBJ whole genome shotgun (WGS) entry which is preliminary data.</text>
</comment>
<dbReference type="Pfam" id="PF04471">
    <property type="entry name" value="Mrr_cat"/>
    <property type="match status" value="1"/>
</dbReference>
<dbReference type="GO" id="GO:0005524">
    <property type="term" value="F:ATP binding"/>
    <property type="evidence" value="ECO:0007669"/>
    <property type="project" value="UniProtKB-UniRule"/>
</dbReference>
<dbReference type="Pfam" id="PF22357">
    <property type="entry name" value="AF1548-like_C"/>
    <property type="match status" value="1"/>
</dbReference>
<feature type="domain" description="ATP-cone" evidence="4">
    <location>
        <begin position="8"/>
        <end position="91"/>
    </location>
</feature>
<dbReference type="InterPro" id="IPR054374">
    <property type="entry name" value="AF1548-like_C"/>
</dbReference>